<organism evidence="3 5">
    <name type="scientific">Bacillus canaveralius</name>
    <dbReference type="NCBI Taxonomy" id="1403243"/>
    <lineage>
        <taxon>Bacteria</taxon>
        <taxon>Bacillati</taxon>
        <taxon>Bacillota</taxon>
        <taxon>Bacilli</taxon>
        <taxon>Bacillales</taxon>
        <taxon>Bacillaceae</taxon>
        <taxon>Bacillus</taxon>
    </lineage>
</organism>
<dbReference type="Pfam" id="PF03592">
    <property type="entry name" value="Terminase_2"/>
    <property type="match status" value="1"/>
</dbReference>
<dbReference type="PANTHER" id="PTHR41328:SF2">
    <property type="entry name" value="TERMINASE SMALL SUBUNIT"/>
    <property type="match status" value="1"/>
</dbReference>
<evidence type="ECO:0000313" key="4">
    <source>
        <dbReference type="EMBL" id="PLS00833.1"/>
    </source>
</evidence>
<dbReference type="InterPro" id="IPR052404">
    <property type="entry name" value="SPP1-like_terminase"/>
</dbReference>
<keyword evidence="6" id="KW-1185">Reference proteome</keyword>
<dbReference type="Proteomes" id="UP000234951">
    <property type="component" value="Unassembled WGS sequence"/>
</dbReference>
<keyword evidence="2" id="KW-0231">Viral genome packaging</keyword>
<evidence type="ECO:0000313" key="6">
    <source>
        <dbReference type="Proteomes" id="UP000235114"/>
    </source>
</evidence>
<protein>
    <submittedName>
        <fullName evidence="3">Terminase small subunit</fullName>
    </submittedName>
</protein>
<evidence type="ECO:0000256" key="1">
    <source>
        <dbReference type="ARBA" id="ARBA00022612"/>
    </source>
</evidence>
<dbReference type="RefSeq" id="WP_101576335.1">
    <property type="nucleotide sequence ID" value="NZ_PGVA01000012.1"/>
</dbReference>
<evidence type="ECO:0000313" key="5">
    <source>
        <dbReference type="Proteomes" id="UP000234951"/>
    </source>
</evidence>
<dbReference type="AlphaFoldDB" id="A0A2N5GPQ0"/>
<reference evidence="4 6" key="2">
    <citation type="submission" date="2017-12" db="EMBL/GenBank/DDBJ databases">
        <title>Comparative Functional Genomics of Dry Heat Resistant strains isolated from the Viking Spacecraft.</title>
        <authorList>
            <person name="Seuylemezian A."/>
            <person name="Cooper K."/>
            <person name="Vaishampayan P."/>
        </authorList>
    </citation>
    <scope>NUCLEOTIDE SEQUENCE [LARGE SCALE GENOMIC DNA]</scope>
    <source>
        <strain evidence="4 6">ATCC 29669</strain>
    </source>
</reference>
<reference evidence="3 5" key="1">
    <citation type="submission" date="2017-11" db="EMBL/GenBank/DDBJ databases">
        <title>Comparitive Functional Genomics of Dry Heat Resistant strains isolated from the Viking Spacecraft.</title>
        <authorList>
            <person name="Seuylemezian A."/>
            <person name="Cooper K."/>
            <person name="Vaishampayan P."/>
        </authorList>
    </citation>
    <scope>NUCLEOTIDE SEQUENCE [LARGE SCALE GENOMIC DNA]</scope>
    <source>
        <strain evidence="3 5">M4.6</strain>
    </source>
</reference>
<dbReference type="OrthoDB" id="7358785at2"/>
<keyword evidence="1" id="KW-1188">Viral release from host cell</keyword>
<proteinExistence type="predicted"/>
<dbReference type="GO" id="GO:0051276">
    <property type="term" value="P:chromosome organization"/>
    <property type="evidence" value="ECO:0007669"/>
    <property type="project" value="InterPro"/>
</dbReference>
<dbReference type="EMBL" id="PGVA01000012">
    <property type="protein sequence ID" value="PLR84686.1"/>
    <property type="molecule type" value="Genomic_DNA"/>
</dbReference>
<comment type="caution">
    <text evidence="3">The sequence shown here is derived from an EMBL/GenBank/DDBJ whole genome shotgun (WGS) entry which is preliminary data.</text>
</comment>
<dbReference type="InterPro" id="IPR005335">
    <property type="entry name" value="Terminase_ssu"/>
</dbReference>
<dbReference type="Gene3D" id="1.10.10.1400">
    <property type="entry name" value="Terminase, small subunit, N-terminal DNA-binding domain, HTH motif"/>
    <property type="match status" value="1"/>
</dbReference>
<accession>A0A2N5GPQ0</accession>
<evidence type="ECO:0000256" key="2">
    <source>
        <dbReference type="ARBA" id="ARBA00023219"/>
    </source>
</evidence>
<dbReference type="PANTHER" id="PTHR41328">
    <property type="entry name" value="TERMINASE SMALL SUBUNIT-RELATED"/>
    <property type="match status" value="1"/>
</dbReference>
<gene>
    <name evidence="3" type="ORF">CU635_06140</name>
    <name evidence="4" type="ORF">CVD25_01030</name>
</gene>
<dbReference type="Proteomes" id="UP000235114">
    <property type="component" value="Unassembled WGS sequence"/>
</dbReference>
<dbReference type="InterPro" id="IPR038713">
    <property type="entry name" value="Terminase_Gp1_N_sf"/>
</dbReference>
<sequence length="174" mass="20053">MRKLTAKQQRFVEEYLIDLNASRAMKRAGYKSKNPDVDGHNLLVKPSIQQEINKAMEKRSKRTEITQDRVLQELAKVGFADIKDFLSFRTEKTIVGRDKEGNQIVDYAHVVDLKSSDEIDGTLISEIGLKDGQLKFKLHDKMRALQDIGRHLGMFTDKLEAKITVKNKLEEFFE</sequence>
<evidence type="ECO:0000313" key="3">
    <source>
        <dbReference type="EMBL" id="PLR84686.1"/>
    </source>
</evidence>
<dbReference type="EMBL" id="PGVD01000003">
    <property type="protein sequence ID" value="PLS00833.1"/>
    <property type="molecule type" value="Genomic_DNA"/>
</dbReference>
<name>A0A2N5GPQ0_9BACI</name>